<dbReference type="PANTHER" id="PTHR37953">
    <property type="entry name" value="UPF0127 PROTEIN MJ1496"/>
    <property type="match status" value="1"/>
</dbReference>
<feature type="chain" id="PRO_5020716949" description="DUF192 domain-containing protein" evidence="1">
    <location>
        <begin position="27"/>
        <end position="150"/>
    </location>
</feature>
<accession>A0A4R3HZ53</accession>
<dbReference type="Proteomes" id="UP000295382">
    <property type="component" value="Unassembled WGS sequence"/>
</dbReference>
<sequence>MKNPFIPLFHATLTAALLLGAGTAAAQQPTKFRTIPLNIGIHVIQAEAAATPAQREQGLMFREKMGTNEGMVFLFGAPTTVCMWMKNTLIPLSVAFIDDQGKIVNIADMKPQSTESHCGEKPVKYALEMNQGWFKQKNIKPGTVVEGLPR</sequence>
<dbReference type="AlphaFoldDB" id="A0A4R3HZ53"/>
<organism evidence="2 3">
    <name type="scientific">Paucimonas lemoignei</name>
    <name type="common">Pseudomonas lemoignei</name>
    <dbReference type="NCBI Taxonomy" id="29443"/>
    <lineage>
        <taxon>Bacteria</taxon>
        <taxon>Pseudomonadati</taxon>
        <taxon>Pseudomonadota</taxon>
        <taxon>Betaproteobacteria</taxon>
        <taxon>Burkholderiales</taxon>
        <taxon>Burkholderiaceae</taxon>
        <taxon>Paucimonas</taxon>
    </lineage>
</organism>
<dbReference type="Gene3D" id="2.60.120.1140">
    <property type="entry name" value="Protein of unknown function DUF192"/>
    <property type="match status" value="1"/>
</dbReference>
<protein>
    <recommendedName>
        <fullName evidence="4">DUF192 domain-containing protein</fullName>
    </recommendedName>
</protein>
<dbReference type="InterPro" id="IPR003795">
    <property type="entry name" value="DUF192"/>
</dbReference>
<gene>
    <name evidence="2" type="ORF">EDC30_102386</name>
</gene>
<evidence type="ECO:0008006" key="4">
    <source>
        <dbReference type="Google" id="ProtNLM"/>
    </source>
</evidence>
<keyword evidence="3" id="KW-1185">Reference proteome</keyword>
<dbReference type="InterPro" id="IPR038695">
    <property type="entry name" value="Saro_0823-like_sf"/>
</dbReference>
<dbReference type="Pfam" id="PF02643">
    <property type="entry name" value="DUF192"/>
    <property type="match status" value="1"/>
</dbReference>
<evidence type="ECO:0000313" key="2">
    <source>
        <dbReference type="EMBL" id="TCS38646.1"/>
    </source>
</evidence>
<feature type="signal peptide" evidence="1">
    <location>
        <begin position="1"/>
        <end position="26"/>
    </location>
</feature>
<evidence type="ECO:0000313" key="3">
    <source>
        <dbReference type="Proteomes" id="UP000295382"/>
    </source>
</evidence>
<dbReference type="EMBL" id="SLZQ01000002">
    <property type="protein sequence ID" value="TCS38646.1"/>
    <property type="molecule type" value="Genomic_DNA"/>
</dbReference>
<dbReference type="OrthoDB" id="5526466at2"/>
<evidence type="ECO:0000256" key="1">
    <source>
        <dbReference type="SAM" id="SignalP"/>
    </source>
</evidence>
<name>A0A4R3HZ53_PAULE</name>
<comment type="caution">
    <text evidence="2">The sequence shown here is derived from an EMBL/GenBank/DDBJ whole genome shotgun (WGS) entry which is preliminary data.</text>
</comment>
<keyword evidence="1" id="KW-0732">Signal</keyword>
<proteinExistence type="predicted"/>
<reference evidence="2 3" key="1">
    <citation type="submission" date="2019-03" db="EMBL/GenBank/DDBJ databases">
        <title>Genomic Encyclopedia of Type Strains, Phase IV (KMG-IV): sequencing the most valuable type-strain genomes for metagenomic binning, comparative biology and taxonomic classification.</title>
        <authorList>
            <person name="Goeker M."/>
        </authorList>
    </citation>
    <scope>NUCLEOTIDE SEQUENCE [LARGE SCALE GENOMIC DNA]</scope>
    <source>
        <strain evidence="2 3">DSM 7445</strain>
    </source>
</reference>
<dbReference type="RefSeq" id="WP_132257699.1">
    <property type="nucleotide sequence ID" value="NZ_SLZQ01000002.1"/>
</dbReference>
<dbReference type="PANTHER" id="PTHR37953:SF1">
    <property type="entry name" value="UPF0127 PROTEIN MJ1496"/>
    <property type="match status" value="1"/>
</dbReference>